<comment type="caution">
    <text evidence="2">The sequence shown here is derived from an EMBL/GenBank/DDBJ whole genome shotgun (WGS) entry which is preliminary data.</text>
</comment>
<keyword evidence="3" id="KW-1185">Reference proteome</keyword>
<protein>
    <submittedName>
        <fullName evidence="2">Uncharacterized protein</fullName>
    </submittedName>
</protein>
<name>A0AA39HDW0_9BILA</name>
<dbReference type="Proteomes" id="UP001175271">
    <property type="component" value="Unassembled WGS sequence"/>
</dbReference>
<feature type="region of interest" description="Disordered" evidence="1">
    <location>
        <begin position="195"/>
        <end position="223"/>
    </location>
</feature>
<proteinExistence type="predicted"/>
<accession>A0AA39HDW0</accession>
<gene>
    <name evidence="2" type="ORF">QR680_017252</name>
</gene>
<dbReference type="EMBL" id="JAUCMV010000004">
    <property type="protein sequence ID" value="KAK0404035.1"/>
    <property type="molecule type" value="Genomic_DNA"/>
</dbReference>
<evidence type="ECO:0000313" key="2">
    <source>
        <dbReference type="EMBL" id="KAK0404035.1"/>
    </source>
</evidence>
<sequence length="223" mass="25286">MQSQPLDLSRKRPLLKKEGEEAGHPKFPKQDTFELQSQPLDLSTKSRKITGGASSFSIISDRSTWGNRFKFNTRVVEFAMNRSISHNMDDALKNFIQDLVDNDSVIYSATSEENNRLLVRHKGDLLGQLKDETGVTFDQHPQIPEKIQTTLPIPEELKNETSLDDEFDLDEERPEINNTFYDADATASTVYRSPIAVPPNVPKRRRKGTQSKRSLDATLKQGP</sequence>
<dbReference type="AlphaFoldDB" id="A0AA39HDW0"/>
<evidence type="ECO:0000313" key="3">
    <source>
        <dbReference type="Proteomes" id="UP001175271"/>
    </source>
</evidence>
<evidence type="ECO:0000256" key="1">
    <source>
        <dbReference type="SAM" id="MobiDB-lite"/>
    </source>
</evidence>
<feature type="compositionally biased region" description="Basic and acidic residues" evidence="1">
    <location>
        <begin position="15"/>
        <end position="32"/>
    </location>
</feature>
<organism evidence="2 3">
    <name type="scientific">Steinernema hermaphroditum</name>
    <dbReference type="NCBI Taxonomy" id="289476"/>
    <lineage>
        <taxon>Eukaryota</taxon>
        <taxon>Metazoa</taxon>
        <taxon>Ecdysozoa</taxon>
        <taxon>Nematoda</taxon>
        <taxon>Chromadorea</taxon>
        <taxon>Rhabditida</taxon>
        <taxon>Tylenchina</taxon>
        <taxon>Panagrolaimomorpha</taxon>
        <taxon>Strongyloidoidea</taxon>
        <taxon>Steinernematidae</taxon>
        <taxon>Steinernema</taxon>
    </lineage>
</organism>
<reference evidence="2" key="1">
    <citation type="submission" date="2023-06" db="EMBL/GenBank/DDBJ databases">
        <title>Genomic analysis of the entomopathogenic nematode Steinernema hermaphroditum.</title>
        <authorList>
            <person name="Schwarz E.M."/>
            <person name="Heppert J.K."/>
            <person name="Baniya A."/>
            <person name="Schwartz H.T."/>
            <person name="Tan C.-H."/>
            <person name="Antoshechkin I."/>
            <person name="Sternberg P.W."/>
            <person name="Goodrich-Blair H."/>
            <person name="Dillman A.R."/>
        </authorList>
    </citation>
    <scope>NUCLEOTIDE SEQUENCE</scope>
    <source>
        <strain evidence="2">PS9179</strain>
        <tissue evidence="2">Whole animal</tissue>
    </source>
</reference>
<feature type="region of interest" description="Disordered" evidence="1">
    <location>
        <begin position="1"/>
        <end position="32"/>
    </location>
</feature>